<proteinExistence type="predicted"/>
<dbReference type="EMBL" id="BMDJ01000011">
    <property type="protein sequence ID" value="GGI28529.1"/>
    <property type="molecule type" value="Genomic_DNA"/>
</dbReference>
<dbReference type="Proteomes" id="UP000645390">
    <property type="component" value="Unassembled WGS sequence"/>
</dbReference>
<reference evidence="2" key="1">
    <citation type="journal article" date="2019" name="Int. J. Syst. Evol. Microbiol.">
        <title>The Global Catalogue of Microorganisms (GCM) 10K type strain sequencing project: providing services to taxonomists for standard genome sequencing and annotation.</title>
        <authorList>
            <consortium name="The Broad Institute Genomics Platform"/>
            <consortium name="The Broad Institute Genome Sequencing Center for Infectious Disease"/>
            <person name="Wu L."/>
            <person name="Ma J."/>
        </authorList>
    </citation>
    <scope>NUCLEOTIDE SEQUENCE [LARGE SCALE GENOMIC DNA]</scope>
    <source>
        <strain evidence="2">CCM 8939</strain>
    </source>
</reference>
<evidence type="ECO:0000313" key="1">
    <source>
        <dbReference type="EMBL" id="GGI28529.1"/>
    </source>
</evidence>
<gene>
    <name evidence="1" type="ORF">GCM10008119_33100</name>
</gene>
<sequence length="112" mass="12027">MVISGWEKEDMITGFGIDLVIPGEGAKEKTYSVAGTLAPELDGQFYIQNYKDGKLNGTSVYSGGRETNTNFTLKITSLTDWGVKGTFSGKLKLSGGNKFILVTDGAFSAPYN</sequence>
<accession>A0ABQ2BKT0</accession>
<name>A0ABQ2BKT0_9SPHI</name>
<protein>
    <submittedName>
        <fullName evidence="1">Uncharacterized protein</fullName>
    </submittedName>
</protein>
<comment type="caution">
    <text evidence="1">The sequence shown here is derived from an EMBL/GenBank/DDBJ whole genome shotgun (WGS) entry which is preliminary data.</text>
</comment>
<keyword evidence="2" id="KW-1185">Reference proteome</keyword>
<evidence type="ECO:0000313" key="2">
    <source>
        <dbReference type="Proteomes" id="UP000645390"/>
    </source>
</evidence>
<dbReference type="RefSeq" id="WP_188416574.1">
    <property type="nucleotide sequence ID" value="NZ_BMDJ01000011.1"/>
</dbReference>
<organism evidence="1 2">
    <name type="scientific">Pedobacter mendelii</name>
    <dbReference type="NCBI Taxonomy" id="1908240"/>
    <lineage>
        <taxon>Bacteria</taxon>
        <taxon>Pseudomonadati</taxon>
        <taxon>Bacteroidota</taxon>
        <taxon>Sphingobacteriia</taxon>
        <taxon>Sphingobacteriales</taxon>
        <taxon>Sphingobacteriaceae</taxon>
        <taxon>Pedobacter</taxon>
    </lineage>
</organism>